<sequence>MENFENFSRANKIFLVTFLSLVTFILISLLSINDLDLLFYEKSTLILPIINSEVNIYYFGYLSILFITIFYIYLLANLYYHIKAIKKRKI</sequence>
<keyword evidence="3" id="KW-1185">Reference proteome</keyword>
<dbReference type="Proteomes" id="UP000298805">
    <property type="component" value="Chromosome"/>
</dbReference>
<organism evidence="2 3">
    <name type="scientific">Caminibacter pacificus</name>
    <dbReference type="NCBI Taxonomy" id="1424653"/>
    <lineage>
        <taxon>Bacteria</taxon>
        <taxon>Pseudomonadati</taxon>
        <taxon>Campylobacterota</taxon>
        <taxon>Epsilonproteobacteria</taxon>
        <taxon>Nautiliales</taxon>
        <taxon>Nautiliaceae</taxon>
        <taxon>Caminibacter</taxon>
    </lineage>
</organism>
<keyword evidence="1" id="KW-0472">Membrane</keyword>
<feature type="transmembrane region" description="Helical" evidence="1">
    <location>
        <begin position="56"/>
        <end position="80"/>
    </location>
</feature>
<dbReference type="RefSeq" id="WP_139932259.1">
    <property type="nucleotide sequence ID" value="NZ_CP027432.2"/>
</dbReference>
<name>A0ABX5VVC1_9BACT</name>
<keyword evidence="1" id="KW-1133">Transmembrane helix</keyword>
<protein>
    <submittedName>
        <fullName evidence="2">Uncharacterized protein</fullName>
    </submittedName>
</protein>
<evidence type="ECO:0000313" key="3">
    <source>
        <dbReference type="Proteomes" id="UP000298805"/>
    </source>
</evidence>
<keyword evidence="1" id="KW-0812">Transmembrane</keyword>
<dbReference type="EMBL" id="CP027432">
    <property type="protein sequence ID" value="QDD68109.1"/>
    <property type="molecule type" value="Genomic_DNA"/>
</dbReference>
<reference evidence="2" key="1">
    <citation type="submission" date="2019-06" db="EMBL/GenBank/DDBJ databases">
        <title>A comparative analysis of the Nautiliaceae.</title>
        <authorList>
            <person name="Grosche A."/>
            <person name="Smedile F."/>
            <person name="Vetriani C."/>
        </authorList>
    </citation>
    <scope>NUCLEOTIDE SEQUENCE</scope>
    <source>
        <strain evidence="2">TB6</strain>
    </source>
</reference>
<accession>A0ABX5VVC1</accession>
<evidence type="ECO:0000256" key="1">
    <source>
        <dbReference type="SAM" id="Phobius"/>
    </source>
</evidence>
<evidence type="ECO:0000313" key="2">
    <source>
        <dbReference type="EMBL" id="QDD68109.1"/>
    </source>
</evidence>
<feature type="transmembrane region" description="Helical" evidence="1">
    <location>
        <begin position="12"/>
        <end position="32"/>
    </location>
</feature>
<proteinExistence type="predicted"/>
<gene>
    <name evidence="2" type="ORF">C6V80_09675</name>
</gene>